<feature type="chain" id="PRO_5039933391" description="Outer membrane protein assembly factor BamA" evidence="9">
    <location>
        <begin position="20"/>
        <end position="746"/>
    </location>
</feature>
<dbReference type="Proteomes" id="UP000317155">
    <property type="component" value="Unassembled WGS sequence"/>
</dbReference>
<dbReference type="InterPro" id="IPR034746">
    <property type="entry name" value="POTRA"/>
</dbReference>
<dbReference type="PANTHER" id="PTHR12815:SF23">
    <property type="entry name" value="OUTER MEMBRANE PROTEIN ASSEMBLY FACTOR BAMA"/>
    <property type="match status" value="1"/>
</dbReference>
<evidence type="ECO:0000313" key="12">
    <source>
        <dbReference type="Proteomes" id="UP000317155"/>
    </source>
</evidence>
<evidence type="ECO:0000256" key="7">
    <source>
        <dbReference type="ARBA" id="ARBA00023237"/>
    </source>
</evidence>
<name>A0A550JHU2_9BACT</name>
<dbReference type="GO" id="GO:0009279">
    <property type="term" value="C:cell outer membrane"/>
    <property type="evidence" value="ECO:0007669"/>
    <property type="project" value="UniProtKB-UniRule"/>
</dbReference>
<keyword evidence="5" id="KW-0677">Repeat</keyword>
<feature type="signal peptide" evidence="9">
    <location>
        <begin position="1"/>
        <end position="19"/>
    </location>
</feature>
<evidence type="ECO:0000256" key="1">
    <source>
        <dbReference type="ARBA" id="ARBA00004370"/>
    </source>
</evidence>
<dbReference type="EMBL" id="VJVV01000003">
    <property type="protein sequence ID" value="TRO82756.1"/>
    <property type="molecule type" value="Genomic_DNA"/>
</dbReference>
<feature type="domain" description="POTRA" evidence="10">
    <location>
        <begin position="345"/>
        <end position="418"/>
    </location>
</feature>
<dbReference type="PROSITE" id="PS51779">
    <property type="entry name" value="POTRA"/>
    <property type="match status" value="3"/>
</dbReference>
<keyword evidence="7" id="KW-0998">Cell outer membrane</keyword>
<organism evidence="11 12">
    <name type="scientific">Trichloromonas acetexigens</name>
    <dbReference type="NCBI Taxonomy" id="38815"/>
    <lineage>
        <taxon>Bacteria</taxon>
        <taxon>Pseudomonadati</taxon>
        <taxon>Thermodesulfobacteriota</taxon>
        <taxon>Desulfuromonadia</taxon>
        <taxon>Desulfuromonadales</taxon>
        <taxon>Trichloromonadaceae</taxon>
        <taxon>Trichloromonas</taxon>
    </lineage>
</organism>
<dbReference type="Pfam" id="PF07244">
    <property type="entry name" value="POTRA"/>
    <property type="match status" value="5"/>
</dbReference>
<dbReference type="NCBIfam" id="TIGR03303">
    <property type="entry name" value="OM_YaeT"/>
    <property type="match status" value="1"/>
</dbReference>
<evidence type="ECO:0000256" key="9">
    <source>
        <dbReference type="SAM" id="SignalP"/>
    </source>
</evidence>
<dbReference type="Pfam" id="PF01103">
    <property type="entry name" value="Omp85"/>
    <property type="match status" value="1"/>
</dbReference>
<evidence type="ECO:0000256" key="8">
    <source>
        <dbReference type="NCBIfam" id="TIGR03303"/>
    </source>
</evidence>
<evidence type="ECO:0000256" key="6">
    <source>
        <dbReference type="ARBA" id="ARBA00023136"/>
    </source>
</evidence>
<dbReference type="InterPro" id="IPR000184">
    <property type="entry name" value="Bac_surfAg_D15"/>
</dbReference>
<dbReference type="OrthoDB" id="9803054at2"/>
<keyword evidence="3" id="KW-0812">Transmembrane</keyword>
<comment type="subcellular location">
    <subcellularLocation>
        <location evidence="1">Membrane</location>
    </subcellularLocation>
</comment>
<evidence type="ECO:0000256" key="2">
    <source>
        <dbReference type="ARBA" id="ARBA00022452"/>
    </source>
</evidence>
<evidence type="ECO:0000256" key="4">
    <source>
        <dbReference type="ARBA" id="ARBA00022729"/>
    </source>
</evidence>
<reference evidence="11 12" key="1">
    <citation type="submission" date="2019-07" db="EMBL/GenBank/DDBJ databases">
        <title>Insights of Desulfuromonas acetexigens electromicrobiology.</title>
        <authorList>
            <person name="Katuri K."/>
            <person name="Sapireddy V."/>
            <person name="Shaw D.R."/>
            <person name="Saikaly P."/>
        </authorList>
    </citation>
    <scope>NUCLEOTIDE SEQUENCE [LARGE SCALE GENOMIC DNA]</scope>
    <source>
        <strain evidence="11 12">2873</strain>
    </source>
</reference>
<evidence type="ECO:0000256" key="3">
    <source>
        <dbReference type="ARBA" id="ARBA00022692"/>
    </source>
</evidence>
<dbReference type="InterPro" id="IPR023707">
    <property type="entry name" value="OM_assembly_BamA"/>
</dbReference>
<evidence type="ECO:0000313" key="11">
    <source>
        <dbReference type="EMBL" id="TRO82756.1"/>
    </source>
</evidence>
<protein>
    <recommendedName>
        <fullName evidence="8">Outer membrane protein assembly factor BamA</fullName>
    </recommendedName>
</protein>
<dbReference type="GO" id="GO:0071709">
    <property type="term" value="P:membrane assembly"/>
    <property type="evidence" value="ECO:0007669"/>
    <property type="project" value="InterPro"/>
</dbReference>
<gene>
    <name evidence="11" type="primary">bamA</name>
    <name evidence="11" type="ORF">FL622_06155</name>
</gene>
<dbReference type="RefSeq" id="WP_092057032.1">
    <property type="nucleotide sequence ID" value="NZ_FOJJ01000023.1"/>
</dbReference>
<feature type="domain" description="POTRA" evidence="10">
    <location>
        <begin position="264"/>
        <end position="342"/>
    </location>
</feature>
<evidence type="ECO:0000259" key="10">
    <source>
        <dbReference type="PROSITE" id="PS51779"/>
    </source>
</evidence>
<dbReference type="InterPro" id="IPR010827">
    <property type="entry name" value="BamA/TamA_POTRA"/>
</dbReference>
<keyword evidence="6" id="KW-0472">Membrane</keyword>
<dbReference type="AlphaFoldDB" id="A0A550JHU2"/>
<dbReference type="InterPro" id="IPR039910">
    <property type="entry name" value="D15-like"/>
</dbReference>
<sequence length="746" mass="83938">MLLRLLTILLLLPSLAWSAATTIGEVRIEGAVRVEQSAIRALLAAKAGAAYEPETVDRDLRAIFGMGRFKDVGAEIEEQEGAVLLIYRVVERPLVRKVEFAGNDEFSVDKLRGLAVVKTPDIYDPALVDKSVEALRGAYREEGYHAAEITSRVEIDDRNEATVTFDVKEGDKVLVDLIRFEGNTVFTDKELRKAMETRERWFLSWMTGRGKFNEDVLKDDLERVADLYYNVGHVRVKVRQRHAKLTDDNKHMDILIEVEEGPQFKVGKLDVNGDLLKDKADILNLSLLKEEEVFSRKLLRESVTAISDLYADQGYAYVNVTPVTKVDGERLLIDVAYDVEQGSQVTIDRINIAGNTKTRDKVIRRELKVTEGELYSASKLKDSRRRVNNLGFFEEVNLTNKKGTDDSHMEVNVDVKERPTGTFSLGAGYSSVDGVIGQGSISQDNFLGKSWKLNLAGSFGGKSTTYQIGLLDPYFLDMNLALGFDLYRTNREWNDFTRDATGGAVKLGFPVGEDNRAFFTYRLEQKEISDVDDTATQTLKDEEAKGKVLVSSLLSSFTRNTTDYHMDPTTGYVAEGSVEFAGLGGDEKFVKYIADYRHFWPVFWSTVFSVHGQVGYISQLGGEEIPVDERFYLGGLNSLRGFKSREVGPYDLANDEFTGGDKAAFFNIEYLFPILKDAGLKGVVFFDGGNAWGEDEEYFSEMRYSVGAGLRWMSPMGPLRLEWGYNLDPMDYEDTSEFEFSIGKFY</sequence>
<feature type="domain" description="POTRA" evidence="10">
    <location>
        <begin position="93"/>
        <end position="170"/>
    </location>
</feature>
<proteinExistence type="inferred from homology"/>
<dbReference type="Gene3D" id="2.40.160.50">
    <property type="entry name" value="membrane protein fhac: a member of the omp85/tpsb transporter family"/>
    <property type="match status" value="1"/>
</dbReference>
<keyword evidence="12" id="KW-1185">Reference proteome</keyword>
<keyword evidence="4 9" id="KW-0732">Signal</keyword>
<accession>A0A550JHU2</accession>
<dbReference type="PANTHER" id="PTHR12815">
    <property type="entry name" value="SORTING AND ASSEMBLY MACHINERY SAMM50 PROTEIN FAMILY MEMBER"/>
    <property type="match status" value="1"/>
</dbReference>
<comment type="caution">
    <text evidence="11">The sequence shown here is derived from an EMBL/GenBank/DDBJ whole genome shotgun (WGS) entry which is preliminary data.</text>
</comment>
<dbReference type="Gene3D" id="3.10.20.310">
    <property type="entry name" value="membrane protein fhac"/>
    <property type="match status" value="5"/>
</dbReference>
<dbReference type="PIRSF" id="PIRSF006076">
    <property type="entry name" value="OM_assembly_OMP85"/>
    <property type="match status" value="1"/>
</dbReference>
<keyword evidence="2" id="KW-1134">Transmembrane beta strand</keyword>
<dbReference type="HAMAP" id="MF_01430">
    <property type="entry name" value="OM_assembly_BamA"/>
    <property type="match status" value="1"/>
</dbReference>
<evidence type="ECO:0000256" key="5">
    <source>
        <dbReference type="ARBA" id="ARBA00022737"/>
    </source>
</evidence>